<dbReference type="Proteomes" id="UP001626550">
    <property type="component" value="Unassembled WGS sequence"/>
</dbReference>
<organism evidence="1 2">
    <name type="scientific">Cichlidogyrus casuarinus</name>
    <dbReference type="NCBI Taxonomy" id="1844966"/>
    <lineage>
        <taxon>Eukaryota</taxon>
        <taxon>Metazoa</taxon>
        <taxon>Spiralia</taxon>
        <taxon>Lophotrochozoa</taxon>
        <taxon>Platyhelminthes</taxon>
        <taxon>Monogenea</taxon>
        <taxon>Monopisthocotylea</taxon>
        <taxon>Dactylogyridea</taxon>
        <taxon>Ancyrocephalidae</taxon>
        <taxon>Cichlidogyrus</taxon>
    </lineage>
</organism>
<evidence type="ECO:0000313" key="2">
    <source>
        <dbReference type="Proteomes" id="UP001626550"/>
    </source>
</evidence>
<accession>A0ABD2PM97</accession>
<evidence type="ECO:0000313" key="1">
    <source>
        <dbReference type="EMBL" id="KAL3308260.1"/>
    </source>
</evidence>
<reference evidence="1 2" key="1">
    <citation type="submission" date="2024-11" db="EMBL/GenBank/DDBJ databases">
        <title>Adaptive evolution of stress response genes in parasites aligns with host niche diversity.</title>
        <authorList>
            <person name="Hahn C."/>
            <person name="Resl P."/>
        </authorList>
    </citation>
    <scope>NUCLEOTIDE SEQUENCE [LARGE SCALE GENOMIC DNA]</scope>
    <source>
        <strain evidence="1">EGGRZ-B1_66</strain>
        <tissue evidence="1">Body</tissue>
    </source>
</reference>
<sequence>MLRVLLERVSAHELYLKRRKADFEKGLWLVPHCRLKSLKPYTALLYSAKDLADADQFVSTYGKEFLYVSVAETIVPEASFAFTHEMISDAIRKLKRSYVDYKGIQTLILMLLSAHISP</sequence>
<protein>
    <submittedName>
        <fullName evidence="1">Uncharacterized protein</fullName>
    </submittedName>
</protein>
<gene>
    <name evidence="1" type="ORF">Ciccas_013211</name>
</gene>
<feature type="non-terminal residue" evidence="1">
    <location>
        <position position="118"/>
    </location>
</feature>
<proteinExistence type="predicted"/>
<comment type="caution">
    <text evidence="1">The sequence shown here is derived from an EMBL/GenBank/DDBJ whole genome shotgun (WGS) entry which is preliminary data.</text>
</comment>
<dbReference type="EMBL" id="JBJKFK010005555">
    <property type="protein sequence ID" value="KAL3308260.1"/>
    <property type="molecule type" value="Genomic_DNA"/>
</dbReference>
<keyword evidence="2" id="KW-1185">Reference proteome</keyword>
<name>A0ABD2PM97_9PLAT</name>
<dbReference type="AlphaFoldDB" id="A0ABD2PM97"/>